<gene>
    <name evidence="3" type="ORF">SCODWIG_00138</name>
</gene>
<dbReference type="SUPFAM" id="SSF48371">
    <property type="entry name" value="ARM repeat"/>
    <property type="match status" value="1"/>
</dbReference>
<feature type="region of interest" description="Disordered" evidence="2">
    <location>
        <begin position="1"/>
        <end position="21"/>
    </location>
</feature>
<evidence type="ECO:0000256" key="2">
    <source>
        <dbReference type="SAM" id="MobiDB-lite"/>
    </source>
</evidence>
<dbReference type="PANTHER" id="PTHR13347">
    <property type="entry name" value="HEAT REPEAT-CONTAINING PROTEIN 3"/>
    <property type="match status" value="1"/>
</dbReference>
<dbReference type="PANTHER" id="PTHR13347:SF1">
    <property type="entry name" value="HEAT REPEAT-CONTAINING PROTEIN 3"/>
    <property type="match status" value="1"/>
</dbReference>
<dbReference type="InterPro" id="IPR052616">
    <property type="entry name" value="SYO1-like"/>
</dbReference>
<evidence type="ECO:0000313" key="3">
    <source>
        <dbReference type="EMBL" id="SSD58377.1"/>
    </source>
</evidence>
<accession>A0A376B137</accession>
<evidence type="ECO:0000256" key="1">
    <source>
        <dbReference type="ARBA" id="ARBA00049983"/>
    </source>
</evidence>
<keyword evidence="4" id="KW-1185">Reference proteome</keyword>
<dbReference type="CDD" id="cd13394">
    <property type="entry name" value="Syo1_like"/>
    <property type="match status" value="1"/>
</dbReference>
<name>A0A376B137_9ASCO</name>
<protein>
    <submittedName>
        <fullName evidence="3">Related to Synchronized import protein 1</fullName>
    </submittedName>
</protein>
<dbReference type="AlphaFoldDB" id="A0A376B137"/>
<dbReference type="InterPro" id="IPR011989">
    <property type="entry name" value="ARM-like"/>
</dbReference>
<dbReference type="EMBL" id="UFAJ01000009">
    <property type="protein sequence ID" value="SSD58377.1"/>
    <property type="molecule type" value="Genomic_DNA"/>
</dbReference>
<proteinExistence type="inferred from homology"/>
<dbReference type="GO" id="GO:0051082">
    <property type="term" value="F:unfolded protein binding"/>
    <property type="evidence" value="ECO:0007669"/>
    <property type="project" value="TreeGrafter"/>
</dbReference>
<comment type="similarity">
    <text evidence="1">Belongs to the nuclear import and ribosome assembly adapter family.</text>
</comment>
<sequence>MGRSKKRSRNARKLASPLENNNKENEAKQLAKIMPLLQNLQSVVPNEKTMALSSISLLCEDPHWRQLFLKQKIINIIMAKLINDSNTEIVVDSMGLLRNLCIEEGYDVCTYLYRLDVWITIKNGLSKVEQSINFLENNTSNNNNLKSESIRLVFAYADNLISLIVALSNGNEQFFQDIINSDKLELIFQNITKILSYGVSTNNALNLKIPINLFNSILDLLYSFSSESLDFIDLLGKNEYLSQFIEQMIEHKNDNSHYNELTCVLIEGLHLQLLDLRITLDQACKISNNVCSIINNKIDITMLQSDLKLLNEEIPSSSDSNIGSKIKELSKKRESTTVKVQAIELGMDVITAILEILGSQLEENPTNINTSDIFSQFINSLPAFLHKLYTGFESATSSILTGLKTRILICWNNYLWVLLNLSENGVFDLPDSSIWKNLLQDLNGNAGNIDEDGFEVAKYGCLWALLKSNTLLVLREIPEPLTLATSLITLYKTNSTEDKCSTKGDSSSIELKQRLIGCLACLGKVNTEYNTIIGDFFINELLGSLETEPILIIDLLNSIFDIYGDASYEYDSVNFVEKDRLLFLESVISKRIQNIFKLVDKNKDPGLKTACTNTLNILNSFVRYKKNEGDNN</sequence>
<dbReference type="VEuPathDB" id="FungiDB:SCODWIG_00138"/>
<evidence type="ECO:0000313" key="4">
    <source>
        <dbReference type="Proteomes" id="UP000262825"/>
    </source>
</evidence>
<dbReference type="InterPro" id="IPR016024">
    <property type="entry name" value="ARM-type_fold"/>
</dbReference>
<dbReference type="GO" id="GO:0042273">
    <property type="term" value="P:ribosomal large subunit biogenesis"/>
    <property type="evidence" value="ECO:0007669"/>
    <property type="project" value="TreeGrafter"/>
</dbReference>
<dbReference type="GO" id="GO:0006606">
    <property type="term" value="P:protein import into nucleus"/>
    <property type="evidence" value="ECO:0007669"/>
    <property type="project" value="TreeGrafter"/>
</dbReference>
<feature type="compositionally biased region" description="Basic residues" evidence="2">
    <location>
        <begin position="1"/>
        <end position="12"/>
    </location>
</feature>
<reference evidence="4" key="1">
    <citation type="submission" date="2018-06" db="EMBL/GenBank/DDBJ databases">
        <authorList>
            <person name="Guldener U."/>
        </authorList>
    </citation>
    <scope>NUCLEOTIDE SEQUENCE [LARGE SCALE GENOMIC DNA]</scope>
    <source>
        <strain evidence="4">UTAD17</strain>
    </source>
</reference>
<dbReference type="Gene3D" id="1.25.10.10">
    <property type="entry name" value="Leucine-rich Repeat Variant"/>
    <property type="match status" value="1"/>
</dbReference>
<dbReference type="Proteomes" id="UP000262825">
    <property type="component" value="Unassembled WGS sequence"/>
</dbReference>
<organism evidence="3 4">
    <name type="scientific">Saccharomycodes ludwigii</name>
    <dbReference type="NCBI Taxonomy" id="36035"/>
    <lineage>
        <taxon>Eukaryota</taxon>
        <taxon>Fungi</taxon>
        <taxon>Dikarya</taxon>
        <taxon>Ascomycota</taxon>
        <taxon>Saccharomycotina</taxon>
        <taxon>Saccharomycetes</taxon>
        <taxon>Saccharomycodales</taxon>
        <taxon>Saccharomycodaceae</taxon>
        <taxon>Saccharomycodes</taxon>
    </lineage>
</organism>